<name>K0S6E7_THAOC</name>
<dbReference type="AlphaFoldDB" id="K0S6E7"/>
<proteinExistence type="predicted"/>
<dbReference type="EMBL" id="AGNL01021043">
    <property type="protein sequence ID" value="EJK60484.1"/>
    <property type="molecule type" value="Genomic_DNA"/>
</dbReference>
<organism evidence="2 3">
    <name type="scientific">Thalassiosira oceanica</name>
    <name type="common">Marine diatom</name>
    <dbReference type="NCBI Taxonomy" id="159749"/>
    <lineage>
        <taxon>Eukaryota</taxon>
        <taxon>Sar</taxon>
        <taxon>Stramenopiles</taxon>
        <taxon>Ochrophyta</taxon>
        <taxon>Bacillariophyta</taxon>
        <taxon>Coscinodiscophyceae</taxon>
        <taxon>Thalassiosirophycidae</taxon>
        <taxon>Thalassiosirales</taxon>
        <taxon>Thalassiosiraceae</taxon>
        <taxon>Thalassiosira</taxon>
    </lineage>
</organism>
<feature type="non-terminal residue" evidence="2">
    <location>
        <position position="197"/>
    </location>
</feature>
<sequence>MAKSNKRRRRGDDKDNGKSSARAAIKFALEDDAFDPFLLGIRNQYKALSCRAFMYLESKDLLNDNTKRCVDRLVRSMMSSWMTQFSKDYAREMSSKSVASREGNVTALQKQVETLERAVEQLKSEEDEHRRERLNWYETEGNLNATIAKAGHRIGDLIKEKTAWGVANEVLSAEKGALSNELEALKRSSNNKIEALT</sequence>
<evidence type="ECO:0000313" key="3">
    <source>
        <dbReference type="Proteomes" id="UP000266841"/>
    </source>
</evidence>
<reference evidence="2 3" key="1">
    <citation type="journal article" date="2012" name="Genome Biol.">
        <title>Genome and low-iron response of an oceanic diatom adapted to chronic iron limitation.</title>
        <authorList>
            <person name="Lommer M."/>
            <person name="Specht M."/>
            <person name="Roy A.S."/>
            <person name="Kraemer L."/>
            <person name="Andreson R."/>
            <person name="Gutowska M.A."/>
            <person name="Wolf J."/>
            <person name="Bergner S.V."/>
            <person name="Schilhabel M.B."/>
            <person name="Klostermeier U.C."/>
            <person name="Beiko R.G."/>
            <person name="Rosenstiel P."/>
            <person name="Hippler M."/>
            <person name="Laroche J."/>
        </authorList>
    </citation>
    <scope>NUCLEOTIDE SEQUENCE [LARGE SCALE GENOMIC DNA]</scope>
    <source>
        <strain evidence="2 3">CCMP1005</strain>
    </source>
</reference>
<dbReference type="Proteomes" id="UP000266841">
    <property type="component" value="Unassembled WGS sequence"/>
</dbReference>
<accession>K0S6E7</accession>
<feature type="coiled-coil region" evidence="1">
    <location>
        <begin position="98"/>
        <end position="135"/>
    </location>
</feature>
<comment type="caution">
    <text evidence="2">The sequence shown here is derived from an EMBL/GenBank/DDBJ whole genome shotgun (WGS) entry which is preliminary data.</text>
</comment>
<gene>
    <name evidence="2" type="ORF">THAOC_19160</name>
</gene>
<evidence type="ECO:0000256" key="1">
    <source>
        <dbReference type="SAM" id="Coils"/>
    </source>
</evidence>
<evidence type="ECO:0000313" key="2">
    <source>
        <dbReference type="EMBL" id="EJK60484.1"/>
    </source>
</evidence>
<keyword evidence="1" id="KW-0175">Coiled coil</keyword>
<keyword evidence="3" id="KW-1185">Reference proteome</keyword>
<protein>
    <submittedName>
        <fullName evidence="2">Uncharacterized protein</fullName>
    </submittedName>
</protein>